<feature type="transmembrane region" description="Helical" evidence="1">
    <location>
        <begin position="112"/>
        <end position="135"/>
    </location>
</feature>
<protein>
    <recommendedName>
        <fullName evidence="4">DUF1345 domain-containing protein</fullName>
    </recommendedName>
</protein>
<dbReference type="Proteomes" id="UP001497493">
    <property type="component" value="Chromosome"/>
</dbReference>
<keyword evidence="1" id="KW-0812">Transmembrane</keyword>
<keyword evidence="3" id="KW-1185">Reference proteome</keyword>
<keyword evidence="1" id="KW-1133">Transmembrane helix</keyword>
<feature type="transmembrane region" description="Helical" evidence="1">
    <location>
        <begin position="196"/>
        <end position="219"/>
    </location>
</feature>
<dbReference type="EMBL" id="OZ026884">
    <property type="protein sequence ID" value="CAL1240829.1"/>
    <property type="molecule type" value="Genomic_DNA"/>
</dbReference>
<gene>
    <name evidence="2" type="ORF">MECH1_V1_2053</name>
</gene>
<proteinExistence type="predicted"/>
<keyword evidence="1" id="KW-0472">Membrane</keyword>
<dbReference type="Pfam" id="PF07077">
    <property type="entry name" value="DUF1345"/>
    <property type="match status" value="1"/>
</dbReference>
<name>A0ABP1C9B2_9GAMM</name>
<sequence>MGGLIRSLNRTTSRRLAGSAAAGVVLLFASPFPVLVETRLLAAWDVFTVTFLVFTYARILRASPDTTGRDAKNQDQSGPVILMLVVVAASTSLFAIGFMLGHREGLPLEARALFLLLATVAVAGSWLMTHTMFALHYAHRYYGDRYEPFGVVDEGLAFPGGDPPDYMDFVYFAFVIGMTAQVSDVAVTSRAMRHLVWLHSLLSFAFYTGILALAINVLADLL</sequence>
<dbReference type="RefSeq" id="WP_348757391.1">
    <property type="nucleotide sequence ID" value="NZ_OZ026884.1"/>
</dbReference>
<dbReference type="InterPro" id="IPR009781">
    <property type="entry name" value="DUF1345"/>
</dbReference>
<evidence type="ECO:0000313" key="3">
    <source>
        <dbReference type="Proteomes" id="UP001497493"/>
    </source>
</evidence>
<evidence type="ECO:0008006" key="4">
    <source>
        <dbReference type="Google" id="ProtNLM"/>
    </source>
</evidence>
<feature type="transmembrane region" description="Helical" evidence="1">
    <location>
        <begin position="80"/>
        <end position="100"/>
    </location>
</feature>
<organism evidence="2 3">
    <name type="scientific">Candidatus Methylocalor cossyra</name>
    <dbReference type="NCBI Taxonomy" id="3108543"/>
    <lineage>
        <taxon>Bacteria</taxon>
        <taxon>Pseudomonadati</taxon>
        <taxon>Pseudomonadota</taxon>
        <taxon>Gammaproteobacteria</taxon>
        <taxon>Methylococcales</taxon>
        <taxon>Methylococcaceae</taxon>
        <taxon>Candidatus Methylocalor</taxon>
    </lineage>
</organism>
<reference evidence="2 3" key="1">
    <citation type="submission" date="2024-04" db="EMBL/GenBank/DDBJ databases">
        <authorList>
            <person name="Cremers G."/>
        </authorList>
    </citation>
    <scope>NUCLEOTIDE SEQUENCE [LARGE SCALE GENOMIC DNA]</scope>
    <source>
        <strain evidence="2">MeCH1-AG</strain>
    </source>
</reference>
<evidence type="ECO:0000256" key="1">
    <source>
        <dbReference type="SAM" id="Phobius"/>
    </source>
</evidence>
<feature type="transmembrane region" description="Helical" evidence="1">
    <location>
        <begin position="41"/>
        <end position="59"/>
    </location>
</feature>
<evidence type="ECO:0000313" key="2">
    <source>
        <dbReference type="EMBL" id="CAL1240829.1"/>
    </source>
</evidence>
<accession>A0ABP1C9B2</accession>